<dbReference type="SMART" id="SM00389">
    <property type="entry name" value="HOX"/>
    <property type="match status" value="2"/>
</dbReference>
<feature type="region of interest" description="Disordered" evidence="7">
    <location>
        <begin position="296"/>
        <end position="318"/>
    </location>
</feature>
<accession>A0ABM0KLJ3</accession>
<dbReference type="PANTHER" id="PTHR46123">
    <property type="entry name" value="MIX-TYPE HOMEOBOX GENE 1-RELATED"/>
    <property type="match status" value="1"/>
</dbReference>
<gene>
    <name evidence="11" type="primary">LOC101983038</name>
</gene>
<dbReference type="RefSeq" id="XP_005348773.1">
    <property type="nucleotide sequence ID" value="XM_005348716.3"/>
</dbReference>
<dbReference type="Proteomes" id="UP000694915">
    <property type="component" value="Chromosome 6"/>
</dbReference>
<dbReference type="PROSITE" id="PS50071">
    <property type="entry name" value="HOMEOBOX_2"/>
    <property type="match status" value="2"/>
</dbReference>
<dbReference type="SUPFAM" id="SSF46689">
    <property type="entry name" value="Homeodomain-like"/>
    <property type="match status" value="2"/>
</dbReference>
<feature type="compositionally biased region" description="Polar residues" evidence="7">
    <location>
        <begin position="231"/>
        <end position="267"/>
    </location>
</feature>
<keyword evidence="3 5" id="KW-0371">Homeobox</keyword>
<keyword evidence="8" id="KW-0732">Signal</keyword>
<dbReference type="Gene3D" id="1.10.10.60">
    <property type="entry name" value="Homeodomain-like"/>
    <property type="match status" value="2"/>
</dbReference>
<protein>
    <submittedName>
        <fullName evidence="11">Double homeobox protein 4C-like</fullName>
    </submittedName>
</protein>
<dbReference type="CDD" id="cd00086">
    <property type="entry name" value="homeodomain"/>
    <property type="match status" value="2"/>
</dbReference>
<feature type="compositionally biased region" description="Polar residues" evidence="7">
    <location>
        <begin position="185"/>
        <end position="219"/>
    </location>
</feature>
<reference evidence="11" key="1">
    <citation type="submission" date="2025-08" db="UniProtKB">
        <authorList>
            <consortium name="RefSeq"/>
        </authorList>
    </citation>
    <scope>IDENTIFICATION</scope>
</reference>
<comment type="subcellular location">
    <subcellularLocation>
        <location evidence="1 5 6">Nucleus</location>
    </subcellularLocation>
</comment>
<evidence type="ECO:0000256" key="4">
    <source>
        <dbReference type="ARBA" id="ARBA00023242"/>
    </source>
</evidence>
<feature type="chain" id="PRO_5046810504" evidence="8">
    <location>
        <begin position="19"/>
        <end position="386"/>
    </location>
</feature>
<feature type="DNA-binding region" description="Homeobox" evidence="5">
    <location>
        <begin position="125"/>
        <end position="184"/>
    </location>
</feature>
<evidence type="ECO:0000256" key="8">
    <source>
        <dbReference type="SAM" id="SignalP"/>
    </source>
</evidence>
<proteinExistence type="predicted"/>
<feature type="signal peptide" evidence="8">
    <location>
        <begin position="1"/>
        <end position="18"/>
    </location>
</feature>
<evidence type="ECO:0000256" key="2">
    <source>
        <dbReference type="ARBA" id="ARBA00023125"/>
    </source>
</evidence>
<evidence type="ECO:0000256" key="6">
    <source>
        <dbReference type="RuleBase" id="RU000682"/>
    </source>
</evidence>
<sequence>MSVVVALEHLWVLLMSNAFLFPHFPGSPDKEDSCSKARAERGRGRLKPRHKFTKDDLKILQQSFEQDRYPDFTTKENLAQECRCTVYVIETWFQKNRKIKKQVEFECCFEESQAQGKDKPKVKEAGRRRTRFSNFQTDILIEAFEKNRFPGIVTREKLAQQTGIPESRIHIWFQNRRARHPGPKQGTQATTQPSRNSQCPALKTTDQPAPSKTLTSHLSLTIALSPPHTLSGPSNLSRGHQKQLSSTTGPQLSQVVQGRGDGQNSSACIDHLSPVVTPGEEGFHTQTPLCLQIQERQQDPGESSGSALPPLDSSAQAPAVNQHFRELDQTDFAFLQHWDEWLQSMLAEWIPDEEYWTLGDSVLHPQQAQLQQPASVSHQVGTTPQQ</sequence>
<dbReference type="InterPro" id="IPR001356">
    <property type="entry name" value="HD"/>
</dbReference>
<evidence type="ECO:0000256" key="1">
    <source>
        <dbReference type="ARBA" id="ARBA00004123"/>
    </source>
</evidence>
<evidence type="ECO:0000256" key="5">
    <source>
        <dbReference type="PROSITE-ProRule" id="PRU00108"/>
    </source>
</evidence>
<evidence type="ECO:0000256" key="3">
    <source>
        <dbReference type="ARBA" id="ARBA00023155"/>
    </source>
</evidence>
<evidence type="ECO:0000313" key="10">
    <source>
        <dbReference type="Proteomes" id="UP000694915"/>
    </source>
</evidence>
<dbReference type="GeneID" id="101983038"/>
<feature type="domain" description="Homeobox" evidence="9">
    <location>
        <begin position="123"/>
        <end position="183"/>
    </location>
</feature>
<dbReference type="Pfam" id="PF00046">
    <property type="entry name" value="Homeodomain"/>
    <property type="match status" value="2"/>
</dbReference>
<feature type="DNA-binding region" description="Homeobox" evidence="5">
    <location>
        <begin position="45"/>
        <end position="104"/>
    </location>
</feature>
<evidence type="ECO:0000259" key="9">
    <source>
        <dbReference type="PROSITE" id="PS50071"/>
    </source>
</evidence>
<name>A0ABM0KLJ3_MICOH</name>
<keyword evidence="2 5" id="KW-0238">DNA-binding</keyword>
<dbReference type="InterPro" id="IPR009057">
    <property type="entry name" value="Homeodomain-like_sf"/>
</dbReference>
<feature type="region of interest" description="Disordered" evidence="7">
    <location>
        <begin position="175"/>
        <end position="273"/>
    </location>
</feature>
<keyword evidence="4 5" id="KW-0539">Nucleus</keyword>
<evidence type="ECO:0000256" key="7">
    <source>
        <dbReference type="SAM" id="MobiDB-lite"/>
    </source>
</evidence>
<organism evidence="10 11">
    <name type="scientific">Microtus ochrogaster</name>
    <name type="common">Prairie vole</name>
    <dbReference type="NCBI Taxonomy" id="79684"/>
    <lineage>
        <taxon>Eukaryota</taxon>
        <taxon>Metazoa</taxon>
        <taxon>Chordata</taxon>
        <taxon>Craniata</taxon>
        <taxon>Vertebrata</taxon>
        <taxon>Euteleostomi</taxon>
        <taxon>Mammalia</taxon>
        <taxon>Eutheria</taxon>
        <taxon>Euarchontoglires</taxon>
        <taxon>Glires</taxon>
        <taxon>Rodentia</taxon>
        <taxon>Myomorpha</taxon>
        <taxon>Muroidea</taxon>
        <taxon>Cricetidae</taxon>
        <taxon>Arvicolinae</taxon>
        <taxon>Microtus</taxon>
    </lineage>
</organism>
<evidence type="ECO:0000313" key="11">
    <source>
        <dbReference type="RefSeq" id="XP_005348773.1"/>
    </source>
</evidence>
<dbReference type="InterPro" id="IPR051306">
    <property type="entry name" value="Homeobox_regulator"/>
</dbReference>
<feature type="domain" description="Homeobox" evidence="9">
    <location>
        <begin position="43"/>
        <end position="103"/>
    </location>
</feature>
<keyword evidence="10" id="KW-1185">Reference proteome</keyword>
<dbReference type="PANTHER" id="PTHR46123:SF3">
    <property type="entry name" value="DOUBLE HOMEOBOX PROTEIN 1-RELATED"/>
    <property type="match status" value="1"/>
</dbReference>